<dbReference type="Pfam" id="PF04715">
    <property type="entry name" value="Anth_synt_I_N"/>
    <property type="match status" value="1"/>
</dbReference>
<feature type="domain" description="Anthranilate synthase component I N-terminal" evidence="2">
    <location>
        <begin position="24"/>
        <end position="140"/>
    </location>
</feature>
<accession>A0AA46DXQ7</accession>
<dbReference type="InterPro" id="IPR005801">
    <property type="entry name" value="ADC_synthase"/>
</dbReference>
<dbReference type="AlphaFoldDB" id="A0AA46DXQ7"/>
<dbReference type="PRINTS" id="PR00095">
    <property type="entry name" value="ANTSNTHASEI"/>
</dbReference>
<dbReference type="EMBL" id="SOBG01000007">
    <property type="protein sequence ID" value="TDT68615.1"/>
    <property type="molecule type" value="Genomic_DNA"/>
</dbReference>
<evidence type="ECO:0000259" key="2">
    <source>
        <dbReference type="Pfam" id="PF04715"/>
    </source>
</evidence>
<name>A0AA46DXQ7_9FUSO</name>
<evidence type="ECO:0000313" key="4">
    <source>
        <dbReference type="Proteomes" id="UP000294678"/>
    </source>
</evidence>
<dbReference type="Proteomes" id="UP000294678">
    <property type="component" value="Unassembled WGS sequence"/>
</dbReference>
<protein>
    <submittedName>
        <fullName evidence="3">Aminodeoxychorismate synthase subunit I</fullName>
    </submittedName>
</protein>
<dbReference type="GO" id="GO:0000162">
    <property type="term" value="P:L-tryptophan biosynthetic process"/>
    <property type="evidence" value="ECO:0007669"/>
    <property type="project" value="TreeGrafter"/>
</dbReference>
<dbReference type="Gene3D" id="3.60.120.10">
    <property type="entry name" value="Anthranilate synthase"/>
    <property type="match status" value="1"/>
</dbReference>
<dbReference type="InterPro" id="IPR006805">
    <property type="entry name" value="Anth_synth_I_N"/>
</dbReference>
<dbReference type="InterPro" id="IPR015890">
    <property type="entry name" value="Chorismate_C"/>
</dbReference>
<dbReference type="RefSeq" id="WP_134113548.1">
    <property type="nucleotide sequence ID" value="NZ_SOBG01000007.1"/>
</dbReference>
<dbReference type="InterPro" id="IPR019999">
    <property type="entry name" value="Anth_synth_I-like"/>
</dbReference>
<sequence>MKLFESNISIVDFYKINKENFSEEFIILDSANKSKLSNYSYICAYFNNKITLKDNLVKFNNQIIEENIFYKAREILEINNNKKYKYPFYNGGLIGIISYDYNKYIEKLPNIAKDDLGIEDIYFVMPNLIIVKDEKTNEFYELNYSDKRFKWNNTINFKNNIEIIEEDVEWEDIKNFIPNMSKEQFEKIVEKAKYYIKEGDVFQVNLSQRFMTEFPDEDSFYLYEILRKINPSPFASFINLKEFRLISQSPERLVKLENNKIETRPIAGTRRIKKDNKIDNINFEKELKIDEKELAEHVMLVDLERNDIGKISKIGTVKVNEFMVIEKYSHVMHIVSNIIGELDKKYDGFDVINAMFPGGTITGAPKIRTMEIIEELEPTKRGFYTGSMGFIDFNGNIDFNIIIRSFIQKENKVYFQVGAGIVYDSDPKKEYKETINKARAMILAYKNYINNKKGKI</sequence>
<dbReference type="PANTHER" id="PTHR11236:SF9">
    <property type="entry name" value="ANTHRANILATE SYNTHASE COMPONENT 1"/>
    <property type="match status" value="1"/>
</dbReference>
<proteinExistence type="predicted"/>
<gene>
    <name evidence="3" type="ORF">EV215_1682</name>
</gene>
<keyword evidence="4" id="KW-1185">Reference proteome</keyword>
<comment type="caution">
    <text evidence="3">The sequence shown here is derived from an EMBL/GenBank/DDBJ whole genome shotgun (WGS) entry which is preliminary data.</text>
</comment>
<dbReference type="Pfam" id="PF00425">
    <property type="entry name" value="Chorismate_bind"/>
    <property type="match status" value="1"/>
</dbReference>
<organism evidence="3 4">
    <name type="scientific">Hypnocyclicus thermotrophus</name>
    <dbReference type="NCBI Taxonomy" id="1627895"/>
    <lineage>
        <taxon>Bacteria</taxon>
        <taxon>Fusobacteriati</taxon>
        <taxon>Fusobacteriota</taxon>
        <taxon>Fusobacteriia</taxon>
        <taxon>Fusobacteriales</taxon>
        <taxon>Fusobacteriaceae</taxon>
        <taxon>Hypnocyclicus</taxon>
    </lineage>
</organism>
<dbReference type="SUPFAM" id="SSF56322">
    <property type="entry name" value="ADC synthase"/>
    <property type="match status" value="1"/>
</dbReference>
<reference evidence="3 4" key="1">
    <citation type="submission" date="2019-03" db="EMBL/GenBank/DDBJ databases">
        <title>Genomic Encyclopedia of Type Strains, Phase IV (KMG-IV): sequencing the most valuable type-strain genomes for metagenomic binning, comparative biology and taxonomic classification.</title>
        <authorList>
            <person name="Goeker M."/>
        </authorList>
    </citation>
    <scope>NUCLEOTIDE SEQUENCE [LARGE SCALE GENOMIC DNA]</scope>
    <source>
        <strain evidence="3 4">DSM 100055</strain>
    </source>
</reference>
<feature type="domain" description="Chorismate-utilising enzyme C-terminal" evidence="1">
    <location>
        <begin position="182"/>
        <end position="437"/>
    </location>
</feature>
<evidence type="ECO:0000313" key="3">
    <source>
        <dbReference type="EMBL" id="TDT68615.1"/>
    </source>
</evidence>
<dbReference type="PANTHER" id="PTHR11236">
    <property type="entry name" value="AMINOBENZOATE/ANTHRANILATE SYNTHASE"/>
    <property type="match status" value="1"/>
</dbReference>
<evidence type="ECO:0000259" key="1">
    <source>
        <dbReference type="Pfam" id="PF00425"/>
    </source>
</evidence>